<evidence type="ECO:0000313" key="2">
    <source>
        <dbReference type="Proteomes" id="UP000186601"/>
    </source>
</evidence>
<gene>
    <name evidence="1" type="ORF">PHLCEN_2v6180</name>
</gene>
<dbReference type="AlphaFoldDB" id="A0A2R6P070"/>
<comment type="caution">
    <text evidence="1">The sequence shown here is derived from an EMBL/GenBank/DDBJ whole genome shotgun (WGS) entry which is preliminary data.</text>
</comment>
<evidence type="ECO:0000313" key="1">
    <source>
        <dbReference type="EMBL" id="PSR82005.1"/>
    </source>
</evidence>
<dbReference type="SUPFAM" id="SSF144232">
    <property type="entry name" value="HIT/MYND zinc finger-like"/>
    <property type="match status" value="1"/>
</dbReference>
<name>A0A2R6P070_9APHY</name>
<organism evidence="1 2">
    <name type="scientific">Hermanssonia centrifuga</name>
    <dbReference type="NCBI Taxonomy" id="98765"/>
    <lineage>
        <taxon>Eukaryota</taxon>
        <taxon>Fungi</taxon>
        <taxon>Dikarya</taxon>
        <taxon>Basidiomycota</taxon>
        <taxon>Agaricomycotina</taxon>
        <taxon>Agaricomycetes</taxon>
        <taxon>Polyporales</taxon>
        <taxon>Meruliaceae</taxon>
        <taxon>Hermanssonia</taxon>
    </lineage>
</organism>
<dbReference type="OrthoDB" id="432970at2759"/>
<keyword evidence="2" id="KW-1185">Reference proteome</keyword>
<reference evidence="1 2" key="1">
    <citation type="submission" date="2018-02" db="EMBL/GenBank/DDBJ databases">
        <title>Genome sequence of the basidiomycete white-rot fungus Phlebia centrifuga.</title>
        <authorList>
            <person name="Granchi Z."/>
            <person name="Peng M."/>
            <person name="de Vries R.P."/>
            <person name="Hilden K."/>
            <person name="Makela M.R."/>
            <person name="Grigoriev I."/>
            <person name="Riley R."/>
        </authorList>
    </citation>
    <scope>NUCLEOTIDE SEQUENCE [LARGE SCALE GENOMIC DNA]</scope>
    <source>
        <strain evidence="1 2">FBCC195</strain>
    </source>
</reference>
<dbReference type="EMBL" id="MLYV02000601">
    <property type="protein sequence ID" value="PSR82005.1"/>
    <property type="molecule type" value="Genomic_DNA"/>
</dbReference>
<accession>A0A2R6P070</accession>
<sequence length="86" mass="10289">MPEECAEEYEAGLKYLRYLSAVQAELFVVRQIMYCNQACQKNDWKNYKLQCKSKSHLEQRLPSQITYEKLIMEWPVAAGKYLRQYT</sequence>
<dbReference type="Gene3D" id="6.10.140.2220">
    <property type="match status" value="1"/>
</dbReference>
<protein>
    <submittedName>
        <fullName evidence="1">Uncharacterized protein</fullName>
    </submittedName>
</protein>
<dbReference type="Proteomes" id="UP000186601">
    <property type="component" value="Unassembled WGS sequence"/>
</dbReference>
<proteinExistence type="predicted"/>